<dbReference type="RefSeq" id="WP_104506956.1">
    <property type="nucleotide sequence ID" value="NZ_JACIGC010000013.1"/>
</dbReference>
<feature type="chain" id="PRO_5035299833" description="Magnesium transporter MgtE intracellular domain-containing protein" evidence="2">
    <location>
        <begin position="28"/>
        <end position="208"/>
    </location>
</feature>
<evidence type="ECO:0008006" key="5">
    <source>
        <dbReference type="Google" id="ProtNLM"/>
    </source>
</evidence>
<feature type="signal peptide" evidence="2">
    <location>
        <begin position="1"/>
        <end position="27"/>
    </location>
</feature>
<dbReference type="OrthoDB" id="9810610at2"/>
<reference evidence="3 4" key="1">
    <citation type="journal article" date="2018" name="Arch. Microbiol.">
        <title>New insights into the metabolic potential of the phototrophic purple bacterium Rhodopila globiformis DSM 161(T) from its draft genome sequence and evidence for a vanadium-dependent nitrogenase.</title>
        <authorList>
            <person name="Imhoff J.F."/>
            <person name="Rahn T."/>
            <person name="Kunzel S."/>
            <person name="Neulinger S.C."/>
        </authorList>
    </citation>
    <scope>NUCLEOTIDE SEQUENCE [LARGE SCALE GENOMIC DNA]</scope>
    <source>
        <strain evidence="3 4">DSM 16996</strain>
    </source>
</reference>
<dbReference type="AlphaFoldDB" id="A0A2S6NCL6"/>
<dbReference type="EMBL" id="NHSJ01000040">
    <property type="protein sequence ID" value="PPQ32339.1"/>
    <property type="molecule type" value="Genomic_DNA"/>
</dbReference>
<evidence type="ECO:0000256" key="2">
    <source>
        <dbReference type="SAM" id="SignalP"/>
    </source>
</evidence>
<protein>
    <recommendedName>
        <fullName evidence="5">Magnesium transporter MgtE intracellular domain-containing protein</fullName>
    </recommendedName>
</protein>
<gene>
    <name evidence="3" type="ORF">CCR94_05895</name>
</gene>
<name>A0A2S6NCL6_9HYPH</name>
<feature type="region of interest" description="Disordered" evidence="1">
    <location>
        <begin position="27"/>
        <end position="55"/>
    </location>
</feature>
<accession>A0A2S6NCL6</accession>
<feature type="compositionally biased region" description="Basic and acidic residues" evidence="1">
    <location>
        <begin position="37"/>
        <end position="50"/>
    </location>
</feature>
<organism evidence="3 4">
    <name type="scientific">Rhodoblastus sphagnicola</name>
    <dbReference type="NCBI Taxonomy" id="333368"/>
    <lineage>
        <taxon>Bacteria</taxon>
        <taxon>Pseudomonadati</taxon>
        <taxon>Pseudomonadota</taxon>
        <taxon>Alphaproteobacteria</taxon>
        <taxon>Hyphomicrobiales</taxon>
        <taxon>Rhodoblastaceae</taxon>
        <taxon>Rhodoblastus</taxon>
    </lineage>
</organism>
<sequence length="208" mass="21996">MNRAIHIFLPLSLAFCYLAGASPPAVAAEHGGGGGEGEEKQKKDPPKTDPDMPGLRKVQLKKAGVAMAKPPAVEGMKGVETFCAAVANSAAATRLSWQEERVKTLQAQMVIKIAELEAKEVEVRDWVNKREELLARANGSLIAIYSKMNPEAASAQISAMDDDSATAILLKLKPAVASAVMGQMNAERAARLSDLLSGAAAKSDEKKS</sequence>
<keyword evidence="4" id="KW-1185">Reference proteome</keyword>
<evidence type="ECO:0000256" key="1">
    <source>
        <dbReference type="SAM" id="MobiDB-lite"/>
    </source>
</evidence>
<evidence type="ECO:0000313" key="4">
    <source>
        <dbReference type="Proteomes" id="UP000239089"/>
    </source>
</evidence>
<dbReference type="Proteomes" id="UP000239089">
    <property type="component" value="Unassembled WGS sequence"/>
</dbReference>
<evidence type="ECO:0000313" key="3">
    <source>
        <dbReference type="EMBL" id="PPQ32339.1"/>
    </source>
</evidence>
<proteinExistence type="predicted"/>
<comment type="caution">
    <text evidence="3">The sequence shown here is derived from an EMBL/GenBank/DDBJ whole genome shotgun (WGS) entry which is preliminary data.</text>
</comment>
<keyword evidence="2" id="KW-0732">Signal</keyword>
<dbReference type="SUPFAM" id="SSF158791">
    <property type="entry name" value="MgtE N-terminal domain-like"/>
    <property type="match status" value="1"/>
</dbReference>